<evidence type="ECO:0000313" key="3">
    <source>
        <dbReference type="Proteomes" id="UP001139488"/>
    </source>
</evidence>
<gene>
    <name evidence="2" type="ORF">LNL84_09620</name>
</gene>
<dbReference type="SMART" id="SM00052">
    <property type="entry name" value="EAL"/>
    <property type="match status" value="1"/>
</dbReference>
<dbReference type="Gene3D" id="3.20.20.450">
    <property type="entry name" value="EAL domain"/>
    <property type="match status" value="1"/>
</dbReference>
<dbReference type="RefSeq" id="WP_244357021.1">
    <property type="nucleotide sequence ID" value="NZ_JAJNNZ010000006.1"/>
</dbReference>
<dbReference type="PROSITE" id="PS50883">
    <property type="entry name" value="EAL"/>
    <property type="match status" value="1"/>
</dbReference>
<sequence>MLLKDKSDFQRCIYIGQDGCFSARYKNLVLSSVYQPVFSRNNKVVGIEALVRIKDNRGNSVPPNVFFQPQNYSVTDQLNVDRLSRAIHIRNFSLSAFHNHLLFLNFLPISSEQLARDGVDTSLLCNRLKELQVCNKRVVIELLELDAKEEETFCRASNKLRESKFLVAIDDYGCDASTDKRVTAIQPNLVKFDRSLLLEFMRGEEKRLTDGLALAKSCHALTVIEGIETEAQLEAMKAIGFDLYQGYYLALPSAIEPVIQQCVS</sequence>
<dbReference type="CDD" id="cd01948">
    <property type="entry name" value="EAL"/>
    <property type="match status" value="1"/>
</dbReference>
<dbReference type="EMBL" id="JAJNNZ010000006">
    <property type="protein sequence ID" value="MCJ2377085.1"/>
    <property type="molecule type" value="Genomic_DNA"/>
</dbReference>
<evidence type="ECO:0000259" key="1">
    <source>
        <dbReference type="PROSITE" id="PS50883"/>
    </source>
</evidence>
<dbReference type="PANTHER" id="PTHR33121">
    <property type="entry name" value="CYCLIC DI-GMP PHOSPHODIESTERASE PDEF"/>
    <property type="match status" value="1"/>
</dbReference>
<dbReference type="InterPro" id="IPR050706">
    <property type="entry name" value="Cyclic-di-GMP_PDE-like"/>
</dbReference>
<dbReference type="InterPro" id="IPR035919">
    <property type="entry name" value="EAL_sf"/>
</dbReference>
<dbReference type="Pfam" id="PF00563">
    <property type="entry name" value="EAL"/>
    <property type="match status" value="1"/>
</dbReference>
<dbReference type="SUPFAM" id="SSF141868">
    <property type="entry name" value="EAL domain-like"/>
    <property type="match status" value="1"/>
</dbReference>
<protein>
    <submittedName>
        <fullName evidence="2">EAL domain-containing protein</fullName>
    </submittedName>
</protein>
<dbReference type="Proteomes" id="UP001139488">
    <property type="component" value="Unassembled WGS sequence"/>
</dbReference>
<dbReference type="GO" id="GO:0071111">
    <property type="term" value="F:cyclic-guanylate-specific phosphodiesterase activity"/>
    <property type="evidence" value="ECO:0007669"/>
    <property type="project" value="InterPro"/>
</dbReference>
<dbReference type="AlphaFoldDB" id="A0A9X1WEX4"/>
<feature type="domain" description="EAL" evidence="1">
    <location>
        <begin position="14"/>
        <end position="264"/>
    </location>
</feature>
<evidence type="ECO:0000313" key="2">
    <source>
        <dbReference type="EMBL" id="MCJ2377085.1"/>
    </source>
</evidence>
<dbReference type="PANTHER" id="PTHR33121:SF76">
    <property type="entry name" value="SIGNALING PROTEIN"/>
    <property type="match status" value="1"/>
</dbReference>
<dbReference type="InterPro" id="IPR001633">
    <property type="entry name" value="EAL_dom"/>
</dbReference>
<comment type="caution">
    <text evidence="2">The sequence shown here is derived from an EMBL/GenBank/DDBJ whole genome shotgun (WGS) entry which is preliminary data.</text>
</comment>
<accession>A0A9X1WEX4</accession>
<keyword evidence="3" id="KW-1185">Reference proteome</keyword>
<proteinExistence type="predicted"/>
<name>A0A9X1WEX4_9VIBR</name>
<reference evidence="2" key="1">
    <citation type="submission" date="2021-11" db="EMBL/GenBank/DDBJ databases">
        <title>Vibrio ZSDE26 sp. nov. and Vibrio ZSDZ34 sp. nov., isolated from coastal seawater in Qingdao.</title>
        <authorList>
            <person name="Zhang P."/>
        </authorList>
    </citation>
    <scope>NUCLEOTIDE SEQUENCE</scope>
    <source>
        <strain evidence="2">ZSDZ34</strain>
    </source>
</reference>
<organism evidence="2 3">
    <name type="scientific">Vibrio gelatinilyticus</name>
    <dbReference type="NCBI Taxonomy" id="2893468"/>
    <lineage>
        <taxon>Bacteria</taxon>
        <taxon>Pseudomonadati</taxon>
        <taxon>Pseudomonadota</taxon>
        <taxon>Gammaproteobacteria</taxon>
        <taxon>Vibrionales</taxon>
        <taxon>Vibrionaceae</taxon>
        <taxon>Vibrio</taxon>
    </lineage>
</organism>